<organism evidence="1 2">
    <name type="scientific">Gigaspora margarita</name>
    <dbReference type="NCBI Taxonomy" id="4874"/>
    <lineage>
        <taxon>Eukaryota</taxon>
        <taxon>Fungi</taxon>
        <taxon>Fungi incertae sedis</taxon>
        <taxon>Mucoromycota</taxon>
        <taxon>Glomeromycotina</taxon>
        <taxon>Glomeromycetes</taxon>
        <taxon>Diversisporales</taxon>
        <taxon>Gigasporaceae</taxon>
        <taxon>Gigaspora</taxon>
    </lineage>
</organism>
<reference evidence="1 2" key="1">
    <citation type="journal article" date="2019" name="Environ. Microbiol.">
        <title>At the nexus of three kingdoms: the genome of the mycorrhizal fungus Gigaspora margarita provides insights into plant, endobacterial and fungal interactions.</title>
        <authorList>
            <person name="Venice F."/>
            <person name="Ghignone S."/>
            <person name="Salvioli di Fossalunga A."/>
            <person name="Amselem J."/>
            <person name="Novero M."/>
            <person name="Xianan X."/>
            <person name="Sedzielewska Toro K."/>
            <person name="Morin E."/>
            <person name="Lipzen A."/>
            <person name="Grigoriev I.V."/>
            <person name="Henrissat B."/>
            <person name="Martin F.M."/>
            <person name="Bonfante P."/>
        </authorList>
    </citation>
    <scope>NUCLEOTIDE SEQUENCE [LARGE SCALE GENOMIC DNA]</scope>
    <source>
        <strain evidence="1 2">BEG34</strain>
    </source>
</reference>
<evidence type="ECO:0000313" key="1">
    <source>
        <dbReference type="EMBL" id="KAF0550259.1"/>
    </source>
</evidence>
<protein>
    <submittedName>
        <fullName evidence="1">Uncharacterized protein</fullName>
    </submittedName>
</protein>
<proteinExistence type="predicted"/>
<gene>
    <name evidence="1" type="ORF">F8M41_024685</name>
</gene>
<dbReference type="Proteomes" id="UP000439903">
    <property type="component" value="Unassembled WGS sequence"/>
</dbReference>
<dbReference type="EMBL" id="WTPW01000086">
    <property type="protein sequence ID" value="KAF0550259.1"/>
    <property type="molecule type" value="Genomic_DNA"/>
</dbReference>
<sequence>MTSGTLNYQVHLTTLPQSLNFDISSAYAAVLLQNGRIDYFGGNAVIGGAPYNLHQTRFKYIFGYLAQNLVPRH</sequence>
<accession>A0A8H4B0C4</accession>
<dbReference type="AlphaFoldDB" id="A0A8H4B0C4"/>
<comment type="caution">
    <text evidence="1">The sequence shown here is derived from an EMBL/GenBank/DDBJ whole genome shotgun (WGS) entry which is preliminary data.</text>
</comment>
<keyword evidence="2" id="KW-1185">Reference proteome</keyword>
<name>A0A8H4B0C4_GIGMA</name>
<evidence type="ECO:0000313" key="2">
    <source>
        <dbReference type="Proteomes" id="UP000439903"/>
    </source>
</evidence>